<dbReference type="OrthoDB" id="2663570at2"/>
<reference evidence="2 3" key="1">
    <citation type="submission" date="2014-08" db="EMBL/GenBank/DDBJ databases">
        <authorList>
            <person name="den Bakker H.C."/>
        </authorList>
    </citation>
    <scope>NUCLEOTIDE SEQUENCE [LARGE SCALE GENOMIC DNA]</scope>
    <source>
        <strain evidence="2 3">DSM 18334</strain>
    </source>
</reference>
<evidence type="ECO:0000313" key="1">
    <source>
        <dbReference type="EMBL" id="KGE18446.1"/>
    </source>
</evidence>
<proteinExistence type="predicted"/>
<reference evidence="2 3" key="2">
    <citation type="submission" date="2014-10" db="EMBL/GenBank/DDBJ databases">
        <title>Comparative genomics of the Paenibacillus odorifer group.</title>
        <authorList>
            <person name="Tsai Y.-C."/>
            <person name="Martin N."/>
            <person name="Korlach J."/>
            <person name="Wiedmann M."/>
        </authorList>
    </citation>
    <scope>NUCLEOTIDE SEQUENCE [LARGE SCALE GENOMIC DNA]</scope>
    <source>
        <strain evidence="2 3">DSM 18334</strain>
    </source>
</reference>
<comment type="caution">
    <text evidence="2">The sequence shown here is derived from an EMBL/GenBank/DDBJ whole genome shotgun (WGS) entry which is preliminary data.</text>
</comment>
<protein>
    <submittedName>
        <fullName evidence="2">Uncharacterized protein</fullName>
    </submittedName>
</protein>
<dbReference type="RefSeq" id="WP_036647238.1">
    <property type="nucleotide sequence ID" value="NZ_JQCR01000001.1"/>
</dbReference>
<name>A0A098MF19_9BACL</name>
<dbReference type="AlphaFoldDB" id="A0A098MF19"/>
<keyword evidence="3" id="KW-1185">Reference proteome</keyword>
<dbReference type="Proteomes" id="UP000029734">
    <property type="component" value="Unassembled WGS sequence"/>
</dbReference>
<dbReference type="EMBL" id="JQCR01000003">
    <property type="protein sequence ID" value="KGE18446.1"/>
    <property type="molecule type" value="Genomic_DNA"/>
</dbReference>
<evidence type="ECO:0000313" key="3">
    <source>
        <dbReference type="Proteomes" id="UP000029734"/>
    </source>
</evidence>
<dbReference type="EMBL" id="JQCR01000001">
    <property type="protein sequence ID" value="KGE20656.1"/>
    <property type="molecule type" value="Genomic_DNA"/>
</dbReference>
<organism evidence="2 3">
    <name type="scientific">Paenibacillus wynnii</name>
    <dbReference type="NCBI Taxonomy" id="268407"/>
    <lineage>
        <taxon>Bacteria</taxon>
        <taxon>Bacillati</taxon>
        <taxon>Bacillota</taxon>
        <taxon>Bacilli</taxon>
        <taxon>Bacillales</taxon>
        <taxon>Paenibacillaceae</taxon>
        <taxon>Paenibacillus</taxon>
    </lineage>
</organism>
<evidence type="ECO:0000313" key="2">
    <source>
        <dbReference type="EMBL" id="KGE20656.1"/>
    </source>
</evidence>
<gene>
    <name evidence="2" type="ORF">PWYN_00155</name>
    <name evidence="1" type="ORF">PWYN_28530</name>
</gene>
<accession>A0A098MF19</accession>
<sequence>MSYRSEEITKYKTIVKCDDCGREREISTTPTPLGFDNRMNGALQNRYSFTQEGGVFKNYCSRCQEIRREAKES</sequence>